<reference evidence="5" key="1">
    <citation type="journal article" date="2012" name="PLoS ONE">
        <title>Gene sets for utilization of primary and secondary nutrition supplies in the distal gut of endangered iberian lynx.</title>
        <authorList>
            <person name="Alcaide M."/>
            <person name="Messina E."/>
            <person name="Richter M."/>
            <person name="Bargiela R."/>
            <person name="Peplies J."/>
            <person name="Huws S.A."/>
            <person name="Newbold C.J."/>
            <person name="Golyshin P.N."/>
            <person name="Simon M.A."/>
            <person name="Lopez G."/>
            <person name="Yakimov M.M."/>
            <person name="Ferrer M."/>
        </authorList>
    </citation>
    <scope>NUCLEOTIDE SEQUENCE</scope>
</reference>
<dbReference type="PROSITE" id="PS51193">
    <property type="entry name" value="HELICASE_ATP_BIND_2"/>
    <property type="match status" value="1"/>
</dbReference>
<evidence type="ECO:0000313" key="5">
    <source>
        <dbReference type="EMBL" id="EJX06450.1"/>
    </source>
</evidence>
<dbReference type="InterPro" id="IPR014013">
    <property type="entry name" value="Helic_SF1/SF2_ATP-bd_DinG/Rad3"/>
</dbReference>
<evidence type="ECO:0000256" key="3">
    <source>
        <dbReference type="ARBA" id="ARBA00022840"/>
    </source>
</evidence>
<dbReference type="InterPro" id="IPR006555">
    <property type="entry name" value="ATP-dep_Helicase_C"/>
</dbReference>
<accession>J9GZP9</accession>
<proteinExistence type="predicted"/>
<dbReference type="Gene3D" id="3.40.50.300">
    <property type="entry name" value="P-loop containing nucleotide triphosphate hydrolases"/>
    <property type="match status" value="2"/>
</dbReference>
<dbReference type="GO" id="GO:0005524">
    <property type="term" value="F:ATP binding"/>
    <property type="evidence" value="ECO:0007669"/>
    <property type="project" value="UniProtKB-KW"/>
</dbReference>
<keyword evidence="1" id="KW-0547">Nucleotide-binding</keyword>
<dbReference type="Pfam" id="PF13307">
    <property type="entry name" value="Helicase_C_2"/>
    <property type="match status" value="1"/>
</dbReference>
<dbReference type="GO" id="GO:0003678">
    <property type="term" value="F:DNA helicase activity"/>
    <property type="evidence" value="ECO:0007669"/>
    <property type="project" value="TreeGrafter"/>
</dbReference>
<dbReference type="AlphaFoldDB" id="J9GZP9"/>
<evidence type="ECO:0000256" key="2">
    <source>
        <dbReference type="ARBA" id="ARBA00022801"/>
    </source>
</evidence>
<dbReference type="InterPro" id="IPR045028">
    <property type="entry name" value="DinG/Rad3-like"/>
</dbReference>
<dbReference type="InterPro" id="IPR027417">
    <property type="entry name" value="P-loop_NTPase"/>
</dbReference>
<keyword evidence="5" id="KW-0347">Helicase</keyword>
<dbReference type="PANTHER" id="PTHR11472:SF34">
    <property type="entry name" value="REGULATOR OF TELOMERE ELONGATION HELICASE 1"/>
    <property type="match status" value="1"/>
</dbReference>
<dbReference type="GO" id="GO:0003676">
    <property type="term" value="F:nucleic acid binding"/>
    <property type="evidence" value="ECO:0007669"/>
    <property type="project" value="InterPro"/>
</dbReference>
<name>J9GZP9_9ZZZZ</name>
<dbReference type="EMBL" id="AMCI01001157">
    <property type="protein sequence ID" value="EJX06450.1"/>
    <property type="molecule type" value="Genomic_DNA"/>
</dbReference>
<comment type="caution">
    <text evidence="5">The sequence shown here is derived from an EMBL/GenBank/DDBJ whole genome shotgun (WGS) entry which is preliminary data.</text>
</comment>
<organism evidence="5">
    <name type="scientific">gut metagenome</name>
    <dbReference type="NCBI Taxonomy" id="749906"/>
    <lineage>
        <taxon>unclassified sequences</taxon>
        <taxon>metagenomes</taxon>
        <taxon>organismal metagenomes</taxon>
    </lineage>
</organism>
<protein>
    <submittedName>
        <fullName evidence="5">Helicase c2</fullName>
    </submittedName>
</protein>
<dbReference type="SUPFAM" id="SSF52540">
    <property type="entry name" value="P-loop containing nucleoside triphosphate hydrolases"/>
    <property type="match status" value="1"/>
</dbReference>
<evidence type="ECO:0000256" key="1">
    <source>
        <dbReference type="ARBA" id="ARBA00022741"/>
    </source>
</evidence>
<keyword evidence="2" id="KW-0378">Hydrolase</keyword>
<dbReference type="GO" id="GO:0016818">
    <property type="term" value="F:hydrolase activity, acting on acid anhydrides, in phosphorus-containing anhydrides"/>
    <property type="evidence" value="ECO:0007669"/>
    <property type="project" value="InterPro"/>
</dbReference>
<dbReference type="PANTHER" id="PTHR11472">
    <property type="entry name" value="DNA REPAIR DEAD HELICASE RAD3/XP-D SUBFAMILY MEMBER"/>
    <property type="match status" value="1"/>
</dbReference>
<evidence type="ECO:0000259" key="4">
    <source>
        <dbReference type="PROSITE" id="PS51193"/>
    </source>
</evidence>
<sequence>MPENDPLWPLVTSTRESCLGKDRCPCWDRCFVKQAREKALKSQVVVVNHHLYISSMALKAESDSIDGMLPKADLTVIDEAHQMASVACSFFGEVFSTRELEELMQELRQVGLSKVRDGADWNRLYDNVVRGVRNLRLEASLIGLTEGCRRALKDIPALGELHPAMQIIREAMLQTAAALRENAGRDEAIDNLAERHDLLTETMKVWLELIEQFRQAPEGTVPAMKADGYVRWIEATPHTLRFNATPLSIAEAFDGIRSTEGGAWVFTSATLSSNRDFTHFKHELGITEATEASWDSPFNYWEQGCFYIPEMPDPQNNTIEHTRHMVEIIWPLIAAAQGRTFLLCTSLTAVREAARLVSERLEANGNPYSLFVQGEAPKIELIERFREDGHGILIGSKSFWEGVDVKGEALALVVVDKMPFTSPDDPVAAARGEVLKAAGKSPFFLEALPEAVITLRQGAGRLIRSEEDRGMFVLCDPRILKKGYGKTVINSLPDFLPYTTQRKSTGIFPRAGSLRRGALSLVLRFTPGGRTAPDSGRPKRSASFFWRAGHPAKSAGILEQGDSFFFDREKK</sequence>
<dbReference type="SMART" id="SM00491">
    <property type="entry name" value="HELICc2"/>
    <property type="match status" value="1"/>
</dbReference>
<gene>
    <name evidence="5" type="ORF">EVA_05442</name>
</gene>
<feature type="domain" description="Helicase ATP-binding" evidence="4">
    <location>
        <begin position="1"/>
        <end position="139"/>
    </location>
</feature>
<dbReference type="GO" id="GO:0006281">
    <property type="term" value="P:DNA repair"/>
    <property type="evidence" value="ECO:0007669"/>
    <property type="project" value="TreeGrafter"/>
</dbReference>
<keyword evidence="3" id="KW-0067">ATP-binding</keyword>